<feature type="compositionally biased region" description="Basic and acidic residues" evidence="2">
    <location>
        <begin position="183"/>
        <end position="202"/>
    </location>
</feature>
<dbReference type="Gene3D" id="1.10.1660.10">
    <property type="match status" value="1"/>
</dbReference>
<dbReference type="Proteomes" id="UP000031563">
    <property type="component" value="Unassembled WGS sequence"/>
</dbReference>
<dbReference type="GO" id="GO:0006355">
    <property type="term" value="P:regulation of DNA-templated transcription"/>
    <property type="evidence" value="ECO:0007669"/>
    <property type="project" value="InterPro"/>
</dbReference>
<dbReference type="Pfam" id="PF13411">
    <property type="entry name" value="MerR_1"/>
    <property type="match status" value="1"/>
</dbReference>
<dbReference type="OrthoDB" id="2864600at2"/>
<reference evidence="4" key="1">
    <citation type="submission" date="2015-02" db="EMBL/GenBank/DDBJ databases">
        <title>Genome Assembly of Bacillaceae bacterium MTCC 8252.</title>
        <authorList>
            <person name="Verma A."/>
            <person name="Khatri I."/>
            <person name="Mual P."/>
            <person name="Subramanian S."/>
            <person name="Krishnamurthi S."/>
        </authorList>
    </citation>
    <scope>NUCLEOTIDE SEQUENCE [LARGE SCALE GENOMIC DNA]</scope>
    <source>
        <strain evidence="4">MTCC 8252</strain>
    </source>
</reference>
<dbReference type="SUPFAM" id="SSF46955">
    <property type="entry name" value="Putative DNA-binding domain"/>
    <property type="match status" value="1"/>
</dbReference>
<protein>
    <recommendedName>
        <fullName evidence="3">HTH merR-type domain-containing protein</fullName>
    </recommendedName>
</protein>
<dbReference type="GO" id="GO:0003677">
    <property type="term" value="F:DNA binding"/>
    <property type="evidence" value="ECO:0007669"/>
    <property type="project" value="InterPro"/>
</dbReference>
<evidence type="ECO:0000256" key="2">
    <source>
        <dbReference type="SAM" id="MobiDB-lite"/>
    </source>
</evidence>
<accession>A0A0F5HMV0</accession>
<dbReference type="RefSeq" id="WP_082090286.1">
    <property type="nucleotide sequence ID" value="NZ_JWIR02000089.1"/>
</dbReference>
<gene>
    <name evidence="4" type="ORF">QY95_04043</name>
</gene>
<sequence>MDKTESPGLENLDNNQDTNLDEAFTIKEVANFIDETPNVVRNWFKELRDYIPHEKNSSGYNVYRKDGIERFKEIKALHRQQGWSMRQIGHYFATGGESFKPEPEKSAGELLAEEIRGLREEISALRQENKEIKEHLANQEKFNLSLMERLQQAERGTIERDRLLMESLNETREAKKLMAATNERLDKNLDDKPDNGSPEQKKGFFARLFGM</sequence>
<evidence type="ECO:0000313" key="5">
    <source>
        <dbReference type="Proteomes" id="UP000031563"/>
    </source>
</evidence>
<dbReference type="InterPro" id="IPR000551">
    <property type="entry name" value="MerR-type_HTH_dom"/>
</dbReference>
<dbReference type="InterPro" id="IPR009061">
    <property type="entry name" value="DNA-bd_dom_put_sf"/>
</dbReference>
<evidence type="ECO:0000259" key="3">
    <source>
        <dbReference type="Pfam" id="PF13411"/>
    </source>
</evidence>
<keyword evidence="5" id="KW-1185">Reference proteome</keyword>
<keyword evidence="1" id="KW-0175">Coiled coil</keyword>
<dbReference type="STRING" id="1221996.QY95_04043"/>
<evidence type="ECO:0000256" key="1">
    <source>
        <dbReference type="SAM" id="Coils"/>
    </source>
</evidence>
<evidence type="ECO:0000313" key="4">
    <source>
        <dbReference type="EMBL" id="KKB34157.1"/>
    </source>
</evidence>
<dbReference type="AlphaFoldDB" id="A0A0F5HMV0"/>
<feature type="domain" description="HTH merR-type" evidence="3">
    <location>
        <begin position="24"/>
        <end position="92"/>
    </location>
</feature>
<feature type="region of interest" description="Disordered" evidence="2">
    <location>
        <begin position="181"/>
        <end position="203"/>
    </location>
</feature>
<name>A0A0F5HMV0_BACTR</name>
<dbReference type="EMBL" id="JWIR02000089">
    <property type="protein sequence ID" value="KKB34157.1"/>
    <property type="molecule type" value="Genomic_DNA"/>
</dbReference>
<proteinExistence type="predicted"/>
<comment type="caution">
    <text evidence="4">The sequence shown here is derived from an EMBL/GenBank/DDBJ whole genome shotgun (WGS) entry which is preliminary data.</text>
</comment>
<organism evidence="4 5">
    <name type="scientific">Bacillus thermotolerans</name>
    <name type="common">Quasibacillus thermotolerans</name>
    <dbReference type="NCBI Taxonomy" id="1221996"/>
    <lineage>
        <taxon>Bacteria</taxon>
        <taxon>Bacillati</taxon>
        <taxon>Bacillota</taxon>
        <taxon>Bacilli</taxon>
        <taxon>Bacillales</taxon>
        <taxon>Bacillaceae</taxon>
        <taxon>Bacillus</taxon>
    </lineage>
</organism>
<feature type="coiled-coil region" evidence="1">
    <location>
        <begin position="108"/>
        <end position="142"/>
    </location>
</feature>